<accession>A0A026W9I4</accession>
<evidence type="ECO:0000256" key="1">
    <source>
        <dbReference type="SAM" id="MobiDB-lite"/>
    </source>
</evidence>
<dbReference type="AlphaFoldDB" id="A0A026W9I4"/>
<evidence type="ECO:0000313" key="2">
    <source>
        <dbReference type="EMBL" id="EZA52613.1"/>
    </source>
</evidence>
<gene>
    <name evidence="2" type="ORF">X777_08096</name>
</gene>
<proteinExistence type="predicted"/>
<keyword evidence="3" id="KW-1185">Reference proteome</keyword>
<reference evidence="2 3" key="1">
    <citation type="journal article" date="2014" name="Curr. Biol.">
        <title>The genome of the clonal raider ant Cerapachys biroi.</title>
        <authorList>
            <person name="Oxley P.R."/>
            <person name="Ji L."/>
            <person name="Fetter-Pruneda I."/>
            <person name="McKenzie S.K."/>
            <person name="Li C."/>
            <person name="Hu H."/>
            <person name="Zhang G."/>
            <person name="Kronauer D.J."/>
        </authorList>
    </citation>
    <scope>NUCLEOTIDE SEQUENCE [LARGE SCALE GENOMIC DNA]</scope>
</reference>
<organism evidence="2 3">
    <name type="scientific">Ooceraea biroi</name>
    <name type="common">Clonal raider ant</name>
    <name type="synonym">Cerapachys biroi</name>
    <dbReference type="NCBI Taxonomy" id="2015173"/>
    <lineage>
        <taxon>Eukaryota</taxon>
        <taxon>Metazoa</taxon>
        <taxon>Ecdysozoa</taxon>
        <taxon>Arthropoda</taxon>
        <taxon>Hexapoda</taxon>
        <taxon>Insecta</taxon>
        <taxon>Pterygota</taxon>
        <taxon>Neoptera</taxon>
        <taxon>Endopterygota</taxon>
        <taxon>Hymenoptera</taxon>
        <taxon>Apocrita</taxon>
        <taxon>Aculeata</taxon>
        <taxon>Formicoidea</taxon>
        <taxon>Formicidae</taxon>
        <taxon>Dorylinae</taxon>
        <taxon>Ooceraea</taxon>
    </lineage>
</organism>
<feature type="region of interest" description="Disordered" evidence="1">
    <location>
        <begin position="1"/>
        <end position="39"/>
    </location>
</feature>
<name>A0A026W9I4_OOCBI</name>
<evidence type="ECO:0000313" key="3">
    <source>
        <dbReference type="Proteomes" id="UP000053097"/>
    </source>
</evidence>
<sequence>MNGEEKKLRVRSVLTQRKHENPALSGRNGKIRERKLSSRGNSFSLSSLAQFKGKMTQKLKEGLGARR</sequence>
<dbReference type="Proteomes" id="UP000053097">
    <property type="component" value="Unassembled WGS sequence"/>
</dbReference>
<protein>
    <submittedName>
        <fullName evidence="2">Uncharacterized protein</fullName>
    </submittedName>
</protein>
<dbReference type="EMBL" id="KK107323">
    <property type="protein sequence ID" value="EZA52613.1"/>
    <property type="molecule type" value="Genomic_DNA"/>
</dbReference>